<feature type="compositionally biased region" description="Basic residues" evidence="1">
    <location>
        <begin position="24"/>
        <end position="33"/>
    </location>
</feature>
<keyword evidence="3" id="KW-1185">Reference proteome</keyword>
<dbReference type="Proteomes" id="UP000631653">
    <property type="component" value="Unassembled WGS sequence"/>
</dbReference>
<gene>
    <name evidence="2" type="ORF">GOB81_14010</name>
</gene>
<dbReference type="RefSeq" id="WP_173571059.1">
    <property type="nucleotide sequence ID" value="NZ_WOSY01000017.1"/>
</dbReference>
<accession>A0ABX0K3D8</accession>
<dbReference type="EMBL" id="WOSY01000017">
    <property type="protein sequence ID" value="NHN89727.1"/>
    <property type="molecule type" value="Genomic_DNA"/>
</dbReference>
<feature type="compositionally biased region" description="Polar residues" evidence="1">
    <location>
        <begin position="1"/>
        <end position="15"/>
    </location>
</feature>
<evidence type="ECO:0008006" key="4">
    <source>
        <dbReference type="Google" id="ProtNLM"/>
    </source>
</evidence>
<organism evidence="2 3">
    <name type="scientific">Acetobacter conturbans</name>
    <dbReference type="NCBI Taxonomy" id="1737472"/>
    <lineage>
        <taxon>Bacteria</taxon>
        <taxon>Pseudomonadati</taxon>
        <taxon>Pseudomonadota</taxon>
        <taxon>Alphaproteobacteria</taxon>
        <taxon>Acetobacterales</taxon>
        <taxon>Acetobacteraceae</taxon>
        <taxon>Acetobacter</taxon>
    </lineage>
</organism>
<evidence type="ECO:0000313" key="3">
    <source>
        <dbReference type="Proteomes" id="UP000631653"/>
    </source>
</evidence>
<evidence type="ECO:0000256" key="1">
    <source>
        <dbReference type="SAM" id="MobiDB-lite"/>
    </source>
</evidence>
<feature type="region of interest" description="Disordered" evidence="1">
    <location>
        <begin position="1"/>
        <end position="37"/>
    </location>
</feature>
<name>A0ABX0K3D8_9PROT</name>
<protein>
    <recommendedName>
        <fullName evidence="4">Glycosyl transferase</fullName>
    </recommendedName>
</protein>
<sequence length="140" mass="15409">MARASVSKSMSQAKTRQAAPKTTPARRKPVSAKKRAEQDTTLFAVEEVEVAPVRVKADPICEALYFDSDWYRTSYPDVADAGVDAATHYRTTGFREGRKPNAIFDAKAYLAVNPDLAGYDGDLFLHYVFFGASEGRPLSV</sequence>
<proteinExistence type="predicted"/>
<comment type="caution">
    <text evidence="2">The sequence shown here is derived from an EMBL/GenBank/DDBJ whole genome shotgun (WGS) entry which is preliminary data.</text>
</comment>
<evidence type="ECO:0000313" key="2">
    <source>
        <dbReference type="EMBL" id="NHN89727.1"/>
    </source>
</evidence>
<reference evidence="2 3" key="1">
    <citation type="journal article" date="2020" name="Int. J. Syst. Evol. Microbiol.">
        <title>Novel acetic acid bacteria from cider fermentations: Acetobacter conturbans sp. nov. and Acetobacter fallax sp. nov.</title>
        <authorList>
            <person name="Sombolestani A.S."/>
            <person name="Cleenwerck I."/>
            <person name="Cnockaert M."/>
            <person name="Borremans W."/>
            <person name="Wieme A.D."/>
            <person name="De Vuyst L."/>
            <person name="Vandamme P."/>
        </authorList>
    </citation>
    <scope>NUCLEOTIDE SEQUENCE [LARGE SCALE GENOMIC DNA]</scope>
    <source>
        <strain evidence="2 3">LMG 1627</strain>
    </source>
</reference>